<evidence type="ECO:0000313" key="1">
    <source>
        <dbReference type="EMBL" id="KAI2390851.1"/>
    </source>
</evidence>
<protein>
    <submittedName>
        <fullName evidence="1">Uncharacterized protein</fullName>
    </submittedName>
</protein>
<accession>A0ACB8V2G5</accession>
<dbReference type="EMBL" id="JALBCA010000015">
    <property type="protein sequence ID" value="KAI2390851.1"/>
    <property type="molecule type" value="Genomic_DNA"/>
</dbReference>
<comment type="caution">
    <text evidence="1">The sequence shown here is derived from an EMBL/GenBank/DDBJ whole genome shotgun (WGS) entry which is preliminary data.</text>
</comment>
<sequence length="580" mass="65280">MEAYRAAAKKELERIHTDNVFSLSLDSCPIPGISLADLWNDIRTQHNLDTDTNISENFLITQLFLETVENPFPDSQIEAANALISWISAVILPSDTFEGAWEESQLSTDDAKEDIFDRYKPARIKAALGLEALKRIWKLLSINRIEDHVKVIATLAAFTDLQDPWTSVTAFSSATLLLNEYKESYRAKDQQLPALFGEILARYVKPSFSKSRTPALTSAGRKDMHPLKQPKFDPSLFEKGSKPWKYTNNFVLTILSWVVGQYSPSDRATIEGQFPLLVPAILSLIDDESLPYKALGCRILYQLLIPLEQTKSDILKRTNLDSVFEDALSPCLLSLPTITPEEQSIHLLKFAYPALFSVIRTRFPLSPPSKEFYSPAPSHRKTEAQEAQSRLICLTKVLRQGIISSYSHISMSRPSEDTYISSFPYPRLSTLLLNQLATAIRELALDSIKHLQEIIPILTSTLTNPFGTAYIPLLIAAIDSMLQLILSAWPRIWKWRADILASLCGCWLQIKMDESSGSITAETIGLLKAKITECFEALKITLEESNIVDETGEKIYVQDELQNLMSSDERLIDLLSDRSC</sequence>
<proteinExistence type="predicted"/>
<name>A0ACB8V2G5_9EURO</name>
<gene>
    <name evidence="1" type="ORF">LOY88_001438</name>
</gene>
<reference evidence="1" key="1">
    <citation type="journal article" date="2022" name="bioRxiv">
        <title>Population genetic analysis of Ophidiomyces ophidiicola, the causative agent of snake fungal disease, indicates recent introductions to the USA.</title>
        <authorList>
            <person name="Ladner J.T."/>
            <person name="Palmer J.M."/>
            <person name="Ettinger C.L."/>
            <person name="Stajich J.E."/>
            <person name="Farrell T.M."/>
            <person name="Glorioso B.M."/>
            <person name="Lawson B."/>
            <person name="Price S.J."/>
            <person name="Stengle A.G."/>
            <person name="Grear D.A."/>
            <person name="Lorch J.M."/>
        </authorList>
    </citation>
    <scope>NUCLEOTIDE SEQUENCE</scope>
    <source>
        <strain evidence="1">NWHC 24266-5</strain>
    </source>
</reference>
<organism evidence="1">
    <name type="scientific">Ophidiomyces ophidiicola</name>
    <dbReference type="NCBI Taxonomy" id="1387563"/>
    <lineage>
        <taxon>Eukaryota</taxon>
        <taxon>Fungi</taxon>
        <taxon>Dikarya</taxon>
        <taxon>Ascomycota</taxon>
        <taxon>Pezizomycotina</taxon>
        <taxon>Eurotiomycetes</taxon>
        <taxon>Eurotiomycetidae</taxon>
        <taxon>Onygenales</taxon>
        <taxon>Onygenaceae</taxon>
        <taxon>Ophidiomyces</taxon>
    </lineage>
</organism>